<dbReference type="Pfam" id="PF10604">
    <property type="entry name" value="Polyketide_cyc2"/>
    <property type="match status" value="1"/>
</dbReference>
<reference evidence="1" key="2">
    <citation type="submission" date="2020-09" db="EMBL/GenBank/DDBJ databases">
        <authorList>
            <person name="Sun Q."/>
            <person name="Ohkuma M."/>
        </authorList>
    </citation>
    <scope>NUCLEOTIDE SEQUENCE</scope>
    <source>
        <strain evidence="1">JCM 3346</strain>
    </source>
</reference>
<dbReference type="Proteomes" id="UP000610303">
    <property type="component" value="Unassembled WGS sequence"/>
</dbReference>
<evidence type="ECO:0000313" key="1">
    <source>
        <dbReference type="EMBL" id="GGR25003.1"/>
    </source>
</evidence>
<evidence type="ECO:0008006" key="3">
    <source>
        <dbReference type="Google" id="ProtNLM"/>
    </source>
</evidence>
<evidence type="ECO:0000313" key="2">
    <source>
        <dbReference type="Proteomes" id="UP000610303"/>
    </source>
</evidence>
<proteinExistence type="predicted"/>
<dbReference type="SUPFAM" id="SSF55961">
    <property type="entry name" value="Bet v1-like"/>
    <property type="match status" value="1"/>
</dbReference>
<dbReference type="InterPro" id="IPR023393">
    <property type="entry name" value="START-like_dom_sf"/>
</dbReference>
<reference evidence="1" key="1">
    <citation type="journal article" date="2014" name="Int. J. Syst. Evol. Microbiol.">
        <title>Complete genome sequence of Corynebacterium casei LMG S-19264T (=DSM 44701T), isolated from a smear-ripened cheese.</title>
        <authorList>
            <consortium name="US DOE Joint Genome Institute (JGI-PGF)"/>
            <person name="Walter F."/>
            <person name="Albersmeier A."/>
            <person name="Kalinowski J."/>
            <person name="Ruckert C."/>
        </authorList>
    </citation>
    <scope>NUCLEOTIDE SEQUENCE</scope>
    <source>
        <strain evidence="1">JCM 3346</strain>
    </source>
</reference>
<dbReference type="CDD" id="cd07820">
    <property type="entry name" value="SRPBCC_3"/>
    <property type="match status" value="1"/>
</dbReference>
<dbReference type="Gene3D" id="3.30.530.20">
    <property type="match status" value="1"/>
</dbReference>
<dbReference type="AlphaFoldDB" id="A0A918CH64"/>
<name>A0A918CH64_AGRME</name>
<dbReference type="EMBL" id="BMRJ01000001">
    <property type="protein sequence ID" value="GGR25003.1"/>
    <property type="molecule type" value="Genomic_DNA"/>
</dbReference>
<gene>
    <name evidence="1" type="ORF">GCM10010196_18610</name>
</gene>
<dbReference type="InterPro" id="IPR019587">
    <property type="entry name" value="Polyketide_cyclase/dehydratase"/>
</dbReference>
<sequence length="124" mass="14154">MRSSGERAVAGVTSGRIGPGEQVTWRARHFGVRFRMTSRITAYERPHRFVDEQLRGPFAAFRHEHRFEPVDGGTVMRDQVRFRAPFGPLGRLVEPVLGRHLRRLIEERNRHVAAAAERAAADLD</sequence>
<accession>A0A918CH64</accession>
<organism evidence="1 2">
    <name type="scientific">Agromyces mediolanus</name>
    <name type="common">Corynebacterium mediolanum</name>
    <dbReference type="NCBI Taxonomy" id="41986"/>
    <lineage>
        <taxon>Bacteria</taxon>
        <taxon>Bacillati</taxon>
        <taxon>Actinomycetota</taxon>
        <taxon>Actinomycetes</taxon>
        <taxon>Micrococcales</taxon>
        <taxon>Microbacteriaceae</taxon>
        <taxon>Agromyces</taxon>
    </lineage>
</organism>
<comment type="caution">
    <text evidence="1">The sequence shown here is derived from an EMBL/GenBank/DDBJ whole genome shotgun (WGS) entry which is preliminary data.</text>
</comment>
<keyword evidence="2" id="KW-1185">Reference proteome</keyword>
<protein>
    <recommendedName>
        <fullName evidence="3">Cyclase</fullName>
    </recommendedName>
</protein>